<dbReference type="RefSeq" id="WP_054796846.1">
    <property type="nucleotide sequence ID" value="NZ_JARTHJ010000150.1"/>
</dbReference>
<evidence type="ECO:0000313" key="3">
    <source>
        <dbReference type="Proteomes" id="UP000450917"/>
    </source>
</evidence>
<keyword evidence="1" id="KW-1133">Transmembrane helix</keyword>
<dbReference type="Proteomes" id="UP000450917">
    <property type="component" value="Unassembled WGS sequence"/>
</dbReference>
<sequence>MNNATSIVTFIILSFCLALILIMKKDTLPSGVKRPLALLALVMVAFSFGLLIYSFLANPV</sequence>
<evidence type="ECO:0000313" key="2">
    <source>
        <dbReference type="EMBL" id="MUG71443.1"/>
    </source>
</evidence>
<proteinExistence type="predicted"/>
<accession>A0A7X2ZAP2</accession>
<reference evidence="2 3" key="1">
    <citation type="submission" date="2019-11" db="EMBL/GenBank/DDBJ databases">
        <title>Draft genome sequences of five Paenibacillus species of dairy origin.</title>
        <authorList>
            <person name="Olajide A.M."/>
            <person name="Chen S."/>
            <person name="Lapointe G."/>
        </authorList>
    </citation>
    <scope>NUCLEOTIDE SEQUENCE [LARGE SCALE GENOMIC DNA]</scope>
    <source>
        <strain evidence="2 3">2CS3</strain>
    </source>
</reference>
<dbReference type="AlphaFoldDB" id="A0A7X2ZAP2"/>
<feature type="transmembrane region" description="Helical" evidence="1">
    <location>
        <begin position="6"/>
        <end position="23"/>
    </location>
</feature>
<dbReference type="EMBL" id="WNZX01000009">
    <property type="protein sequence ID" value="MUG71443.1"/>
    <property type="molecule type" value="Genomic_DNA"/>
</dbReference>
<comment type="caution">
    <text evidence="2">The sequence shown here is derived from an EMBL/GenBank/DDBJ whole genome shotgun (WGS) entry which is preliminary data.</text>
</comment>
<evidence type="ECO:0000256" key="1">
    <source>
        <dbReference type="SAM" id="Phobius"/>
    </source>
</evidence>
<name>A0A7X2ZAP2_9BACL</name>
<gene>
    <name evidence="2" type="ORF">GNP93_12265</name>
</gene>
<protein>
    <recommendedName>
        <fullName evidence="4">Signal transduction histidine kinase</fullName>
    </recommendedName>
</protein>
<keyword evidence="1" id="KW-0812">Transmembrane</keyword>
<feature type="transmembrane region" description="Helical" evidence="1">
    <location>
        <begin position="35"/>
        <end position="56"/>
    </location>
</feature>
<keyword evidence="3" id="KW-1185">Reference proteome</keyword>
<keyword evidence="1" id="KW-0472">Membrane</keyword>
<organism evidence="2 3">
    <name type="scientific">Paenibacillus validus</name>
    <dbReference type="NCBI Taxonomy" id="44253"/>
    <lineage>
        <taxon>Bacteria</taxon>
        <taxon>Bacillati</taxon>
        <taxon>Bacillota</taxon>
        <taxon>Bacilli</taxon>
        <taxon>Bacillales</taxon>
        <taxon>Paenibacillaceae</taxon>
        <taxon>Paenibacillus</taxon>
    </lineage>
</organism>
<evidence type="ECO:0008006" key="4">
    <source>
        <dbReference type="Google" id="ProtNLM"/>
    </source>
</evidence>